<protein>
    <submittedName>
        <fullName evidence="1">Uncharacterized protein</fullName>
    </submittedName>
</protein>
<keyword evidence="2" id="KW-1185">Reference proteome</keyword>
<sequence>MYIVPGRVFAVVMATNGQHHRALPCNFLEVVGDGNATYSTSFTLAIHGLAPTVVVTFRVFGLFCLAKTSSSWFHVGHLADGELSDDTSRNDRFRTWVGESPFNTVDGQ</sequence>
<dbReference type="AlphaFoldDB" id="A0A8T2NU61"/>
<dbReference type="Proteomes" id="UP000824540">
    <property type="component" value="Unassembled WGS sequence"/>
</dbReference>
<evidence type="ECO:0000313" key="1">
    <source>
        <dbReference type="EMBL" id="KAG9342770.1"/>
    </source>
</evidence>
<evidence type="ECO:0000313" key="2">
    <source>
        <dbReference type="Proteomes" id="UP000824540"/>
    </source>
</evidence>
<organism evidence="1 2">
    <name type="scientific">Albula glossodonta</name>
    <name type="common">roundjaw bonefish</name>
    <dbReference type="NCBI Taxonomy" id="121402"/>
    <lineage>
        <taxon>Eukaryota</taxon>
        <taxon>Metazoa</taxon>
        <taxon>Chordata</taxon>
        <taxon>Craniata</taxon>
        <taxon>Vertebrata</taxon>
        <taxon>Euteleostomi</taxon>
        <taxon>Actinopterygii</taxon>
        <taxon>Neopterygii</taxon>
        <taxon>Teleostei</taxon>
        <taxon>Albuliformes</taxon>
        <taxon>Albulidae</taxon>
        <taxon>Albula</taxon>
    </lineage>
</organism>
<proteinExistence type="predicted"/>
<dbReference type="EMBL" id="JAFBMS010000026">
    <property type="protein sequence ID" value="KAG9342770.1"/>
    <property type="molecule type" value="Genomic_DNA"/>
</dbReference>
<gene>
    <name evidence="1" type="ORF">JZ751_015635</name>
</gene>
<name>A0A8T2NU61_9TELE</name>
<comment type="caution">
    <text evidence="1">The sequence shown here is derived from an EMBL/GenBank/DDBJ whole genome shotgun (WGS) entry which is preliminary data.</text>
</comment>
<accession>A0A8T2NU61</accession>
<reference evidence="1" key="1">
    <citation type="thesis" date="2021" institute="BYU ScholarsArchive" country="Provo, UT, USA">
        <title>Applications of and Algorithms for Genome Assembly and Genomic Analyses with an Emphasis on Marine Teleosts.</title>
        <authorList>
            <person name="Pickett B.D."/>
        </authorList>
    </citation>
    <scope>NUCLEOTIDE SEQUENCE</scope>
    <source>
        <strain evidence="1">HI-2016</strain>
    </source>
</reference>